<evidence type="ECO:0000313" key="2">
    <source>
        <dbReference type="Proteomes" id="UP000026915"/>
    </source>
</evidence>
<keyword evidence="2" id="KW-1185">Reference proteome</keyword>
<protein>
    <submittedName>
        <fullName evidence="1">Uncharacterized protein</fullName>
    </submittedName>
</protein>
<dbReference type="AlphaFoldDB" id="A0A061GKU6"/>
<dbReference type="InParanoid" id="A0A061GKU6"/>
<name>A0A061GKU6_THECC</name>
<dbReference type="EMBL" id="CM001887">
    <property type="protein sequence ID" value="EOY29777.1"/>
    <property type="molecule type" value="Genomic_DNA"/>
</dbReference>
<reference evidence="1 2" key="1">
    <citation type="journal article" date="2013" name="Genome Biol.">
        <title>The genome sequence of the most widely cultivated cacao type and its use to identify candidate genes regulating pod color.</title>
        <authorList>
            <person name="Motamayor J.C."/>
            <person name="Mockaitis K."/>
            <person name="Schmutz J."/>
            <person name="Haiminen N."/>
            <person name="Iii D.L."/>
            <person name="Cornejo O."/>
            <person name="Findley S.D."/>
            <person name="Zheng P."/>
            <person name="Utro F."/>
            <person name="Royaert S."/>
            <person name="Saski C."/>
            <person name="Jenkins J."/>
            <person name="Podicheti R."/>
            <person name="Zhao M."/>
            <person name="Scheffler B.E."/>
            <person name="Stack J.C."/>
            <person name="Feltus F.A."/>
            <person name="Mustiga G.M."/>
            <person name="Amores F."/>
            <person name="Phillips W."/>
            <person name="Marelli J.P."/>
            <person name="May G.D."/>
            <person name="Shapiro H."/>
            <person name="Ma J."/>
            <person name="Bustamante C.D."/>
            <person name="Schnell R.J."/>
            <person name="Main D."/>
            <person name="Gilbert D."/>
            <person name="Parida L."/>
            <person name="Kuhn D.N."/>
        </authorList>
    </citation>
    <scope>NUCLEOTIDE SEQUENCE [LARGE SCALE GENOMIC DNA]</scope>
    <source>
        <strain evidence="2">cv. Matina 1-6</strain>
    </source>
</reference>
<dbReference type="HOGENOM" id="CLU_2324935_0_0_1"/>
<gene>
    <name evidence="1" type="ORF">TCM_037211</name>
</gene>
<dbReference type="Proteomes" id="UP000026915">
    <property type="component" value="Chromosome 9"/>
</dbReference>
<accession>A0A061GKU6</accession>
<sequence>MEIEKAGKWTTGCGSCVLKVGISPADEGLMTETLAKLTLQLKQDLNELIILSTSSHSKRSEFLTLARSPITCNHNQIGKKSCNSVLLSRQYSGSSNSAA</sequence>
<evidence type="ECO:0000313" key="1">
    <source>
        <dbReference type="EMBL" id="EOY29777.1"/>
    </source>
</evidence>
<dbReference type="Gramene" id="EOY29777">
    <property type="protein sequence ID" value="EOY29777"/>
    <property type="gene ID" value="TCM_037211"/>
</dbReference>
<organism evidence="1 2">
    <name type="scientific">Theobroma cacao</name>
    <name type="common">Cacao</name>
    <name type="synonym">Cocoa</name>
    <dbReference type="NCBI Taxonomy" id="3641"/>
    <lineage>
        <taxon>Eukaryota</taxon>
        <taxon>Viridiplantae</taxon>
        <taxon>Streptophyta</taxon>
        <taxon>Embryophyta</taxon>
        <taxon>Tracheophyta</taxon>
        <taxon>Spermatophyta</taxon>
        <taxon>Magnoliopsida</taxon>
        <taxon>eudicotyledons</taxon>
        <taxon>Gunneridae</taxon>
        <taxon>Pentapetalae</taxon>
        <taxon>rosids</taxon>
        <taxon>malvids</taxon>
        <taxon>Malvales</taxon>
        <taxon>Malvaceae</taxon>
        <taxon>Byttnerioideae</taxon>
        <taxon>Theobroma</taxon>
    </lineage>
</organism>
<proteinExistence type="predicted"/>